<dbReference type="InterPro" id="IPR052515">
    <property type="entry name" value="Gfo/Idh/MocA_Oxidoreductase"/>
</dbReference>
<dbReference type="Proteomes" id="UP001597294">
    <property type="component" value="Unassembled WGS sequence"/>
</dbReference>
<organism evidence="3 4">
    <name type="scientific">Kiloniella antarctica</name>
    <dbReference type="NCBI Taxonomy" id="1550907"/>
    <lineage>
        <taxon>Bacteria</taxon>
        <taxon>Pseudomonadati</taxon>
        <taxon>Pseudomonadota</taxon>
        <taxon>Alphaproteobacteria</taxon>
        <taxon>Rhodospirillales</taxon>
        <taxon>Kiloniellaceae</taxon>
        <taxon>Kiloniella</taxon>
    </lineage>
</organism>
<reference evidence="4" key="1">
    <citation type="journal article" date="2019" name="Int. J. Syst. Evol. Microbiol.">
        <title>The Global Catalogue of Microorganisms (GCM) 10K type strain sequencing project: providing services to taxonomists for standard genome sequencing and annotation.</title>
        <authorList>
            <consortium name="The Broad Institute Genomics Platform"/>
            <consortium name="The Broad Institute Genome Sequencing Center for Infectious Disease"/>
            <person name="Wu L."/>
            <person name="Ma J."/>
        </authorList>
    </citation>
    <scope>NUCLEOTIDE SEQUENCE [LARGE SCALE GENOMIC DNA]</scope>
    <source>
        <strain evidence="4">CGMCC 4.7192</strain>
    </source>
</reference>
<dbReference type="EMBL" id="JBHUII010000007">
    <property type="protein sequence ID" value="MFD2206840.1"/>
    <property type="molecule type" value="Genomic_DNA"/>
</dbReference>
<dbReference type="SUPFAM" id="SSF55347">
    <property type="entry name" value="Glyceraldehyde-3-phosphate dehydrogenase-like, C-terminal domain"/>
    <property type="match status" value="1"/>
</dbReference>
<protein>
    <submittedName>
        <fullName evidence="3">Gfo/Idh/MocA family protein</fullName>
    </submittedName>
</protein>
<dbReference type="PANTHER" id="PTHR43249:SF1">
    <property type="entry name" value="D-GLUCOSIDE 3-DEHYDROGENASE"/>
    <property type="match status" value="1"/>
</dbReference>
<sequence length="353" mass="40286">MAKKLKVGIAGHGLVGKRRHNFIDMHPLFCVTAVSDQTYSSEKEERSNLCYYGDYRQMIEQEELDVLFVCLPNHVAADATIMGLKKNSHVFCEKPPGRNVQDIRRVIEVEKLHPNLKLKYGFNHRYHDSVLDALKIVKEKTLGKIVNIRGVYGKSVLTPKIKGITDPNDPVYWRAQREIAGGGILLDQGIHMLDLIRCYAGEFTEIKSFVTNDFWNKDVEDNAYALMRTDEGVVAFIQSSATQWRHKFSLEMMFEKGALTLSGILSSTRSYGQEVLTIAYREEENGGNPRETTTSYIYDNSWEREIAEFADSISNDKPVSVGTSLDALKTMELVYRIYCSDHEWQSKYDISID</sequence>
<feature type="domain" description="Gfo/Idh/MocA-like oxidoreductase N-terminal" evidence="1">
    <location>
        <begin position="5"/>
        <end position="113"/>
    </location>
</feature>
<accession>A0ABW5BQ17</accession>
<dbReference type="RefSeq" id="WP_380252871.1">
    <property type="nucleotide sequence ID" value="NZ_JBHUII010000007.1"/>
</dbReference>
<dbReference type="Pfam" id="PF22725">
    <property type="entry name" value="GFO_IDH_MocA_C3"/>
    <property type="match status" value="1"/>
</dbReference>
<dbReference type="Gene3D" id="3.30.360.10">
    <property type="entry name" value="Dihydrodipicolinate Reductase, domain 2"/>
    <property type="match status" value="1"/>
</dbReference>
<evidence type="ECO:0000313" key="3">
    <source>
        <dbReference type="EMBL" id="MFD2206840.1"/>
    </source>
</evidence>
<evidence type="ECO:0000259" key="2">
    <source>
        <dbReference type="Pfam" id="PF22725"/>
    </source>
</evidence>
<evidence type="ECO:0000313" key="4">
    <source>
        <dbReference type="Proteomes" id="UP001597294"/>
    </source>
</evidence>
<evidence type="ECO:0000259" key="1">
    <source>
        <dbReference type="Pfam" id="PF01408"/>
    </source>
</evidence>
<keyword evidence="4" id="KW-1185">Reference proteome</keyword>
<dbReference type="InterPro" id="IPR000683">
    <property type="entry name" value="Gfo/Idh/MocA-like_OxRdtase_N"/>
</dbReference>
<gene>
    <name evidence="3" type="ORF">ACFSKO_14510</name>
</gene>
<proteinExistence type="predicted"/>
<dbReference type="PANTHER" id="PTHR43249">
    <property type="entry name" value="UDP-N-ACETYL-2-AMINO-2-DEOXY-D-GLUCURONATE OXIDASE"/>
    <property type="match status" value="1"/>
</dbReference>
<dbReference type="SUPFAM" id="SSF51735">
    <property type="entry name" value="NAD(P)-binding Rossmann-fold domains"/>
    <property type="match status" value="1"/>
</dbReference>
<feature type="domain" description="GFO/IDH/MocA-like oxidoreductase" evidence="2">
    <location>
        <begin position="132"/>
        <end position="259"/>
    </location>
</feature>
<dbReference type="InterPro" id="IPR055170">
    <property type="entry name" value="GFO_IDH_MocA-like_dom"/>
</dbReference>
<dbReference type="InterPro" id="IPR036291">
    <property type="entry name" value="NAD(P)-bd_dom_sf"/>
</dbReference>
<dbReference type="Gene3D" id="3.40.50.720">
    <property type="entry name" value="NAD(P)-binding Rossmann-like Domain"/>
    <property type="match status" value="1"/>
</dbReference>
<comment type="caution">
    <text evidence="3">The sequence shown here is derived from an EMBL/GenBank/DDBJ whole genome shotgun (WGS) entry which is preliminary data.</text>
</comment>
<dbReference type="Pfam" id="PF01408">
    <property type="entry name" value="GFO_IDH_MocA"/>
    <property type="match status" value="1"/>
</dbReference>
<name>A0ABW5BQ17_9PROT</name>